<dbReference type="Proteomes" id="UP000272771">
    <property type="component" value="Chromosome"/>
</dbReference>
<protein>
    <submittedName>
        <fullName evidence="3">ArsC family protein</fullName>
    </submittedName>
</protein>
<evidence type="ECO:0000256" key="2">
    <source>
        <dbReference type="PROSITE-ProRule" id="PRU01282"/>
    </source>
</evidence>
<dbReference type="PANTHER" id="PTHR30041:SF8">
    <property type="entry name" value="PROTEIN YFFB"/>
    <property type="match status" value="1"/>
</dbReference>
<dbReference type="AlphaFoldDB" id="A0A448VPS7"/>
<dbReference type="InterPro" id="IPR036249">
    <property type="entry name" value="Thioredoxin-like_sf"/>
</dbReference>
<dbReference type="Gene3D" id="3.40.30.10">
    <property type="entry name" value="Glutaredoxin"/>
    <property type="match status" value="1"/>
</dbReference>
<keyword evidence="4" id="KW-1185">Reference proteome</keyword>
<dbReference type="OrthoDB" id="9803749at2"/>
<dbReference type="NCBIfam" id="TIGR01617">
    <property type="entry name" value="arsC_related"/>
    <property type="match status" value="1"/>
</dbReference>
<gene>
    <name evidence="3" type="primary">yffB</name>
    <name evidence="3" type="ORF">NCTC12742_01683</name>
</gene>
<comment type="similarity">
    <text evidence="1 2">Belongs to the ArsC family.</text>
</comment>
<dbReference type="InterPro" id="IPR006660">
    <property type="entry name" value="Arsenate_reductase-like"/>
</dbReference>
<reference evidence="3 4" key="1">
    <citation type="submission" date="2018-12" db="EMBL/GenBank/DDBJ databases">
        <authorList>
            <consortium name="Pathogen Informatics"/>
        </authorList>
    </citation>
    <scope>NUCLEOTIDE SEQUENCE [LARGE SCALE GENOMIC DNA]</scope>
    <source>
        <strain evidence="3 4">NCTC12742</strain>
    </source>
</reference>
<dbReference type="Pfam" id="PF03960">
    <property type="entry name" value="ArsC"/>
    <property type="match status" value="1"/>
</dbReference>
<evidence type="ECO:0000313" key="4">
    <source>
        <dbReference type="Proteomes" id="UP000272771"/>
    </source>
</evidence>
<proteinExistence type="inferred from homology"/>
<evidence type="ECO:0000256" key="1">
    <source>
        <dbReference type="ARBA" id="ARBA00007198"/>
    </source>
</evidence>
<dbReference type="PANTHER" id="PTHR30041">
    <property type="entry name" value="ARSENATE REDUCTASE"/>
    <property type="match status" value="1"/>
</dbReference>
<dbReference type="NCBIfam" id="NF008107">
    <property type="entry name" value="PRK10853.1"/>
    <property type="match status" value="1"/>
</dbReference>
<dbReference type="PROSITE" id="PS51353">
    <property type="entry name" value="ARSC"/>
    <property type="match status" value="1"/>
</dbReference>
<evidence type="ECO:0000313" key="3">
    <source>
        <dbReference type="EMBL" id="VEJ51778.1"/>
    </source>
</evidence>
<dbReference type="SUPFAM" id="SSF52833">
    <property type="entry name" value="Thioredoxin-like"/>
    <property type="match status" value="1"/>
</dbReference>
<dbReference type="KEGG" id="nwe:SAMEA3174300_0241"/>
<sequence length="117" mass="13428">MITLHGIPNCDTVKKARKWLETEQIDYVFWDFKKQGVTAEMITGWLESVSLDTLLNKRGTTWRKLDQEQQAAAATQEGAIRLMTEQPSLIKRPVLTIENQCRHVGFTEAAYTEIFKA</sequence>
<accession>A0A448VPS7</accession>
<dbReference type="RefSeq" id="WP_004283281.1">
    <property type="nucleotide sequence ID" value="NZ_CAUJRG010000012.1"/>
</dbReference>
<dbReference type="STRING" id="28091.SAMEA3174300_00241"/>
<dbReference type="InterPro" id="IPR006504">
    <property type="entry name" value="Tscrpt_reg_Spx/MgsR"/>
</dbReference>
<name>A0A448VPS7_9NEIS</name>
<dbReference type="EMBL" id="LR134533">
    <property type="protein sequence ID" value="VEJ51778.1"/>
    <property type="molecule type" value="Genomic_DNA"/>
</dbReference>
<organism evidence="3 4">
    <name type="scientific">Neisseria weaveri</name>
    <dbReference type="NCBI Taxonomy" id="28091"/>
    <lineage>
        <taxon>Bacteria</taxon>
        <taxon>Pseudomonadati</taxon>
        <taxon>Pseudomonadota</taxon>
        <taxon>Betaproteobacteria</taxon>
        <taxon>Neisseriales</taxon>
        <taxon>Neisseriaceae</taxon>
        <taxon>Neisseria</taxon>
    </lineage>
</organism>